<feature type="non-terminal residue" evidence="4">
    <location>
        <position position="1"/>
    </location>
</feature>
<feature type="transmembrane region" description="Helical" evidence="2">
    <location>
        <begin position="1710"/>
        <end position="1727"/>
    </location>
</feature>
<keyword evidence="2" id="KW-0472">Membrane</keyword>
<feature type="region of interest" description="Disordered" evidence="1">
    <location>
        <begin position="1152"/>
        <end position="1177"/>
    </location>
</feature>
<dbReference type="SMART" id="SM00703">
    <property type="entry name" value="NRF"/>
    <property type="match status" value="2"/>
</dbReference>
<feature type="transmembrane region" description="Helical" evidence="2">
    <location>
        <begin position="1739"/>
        <end position="1760"/>
    </location>
</feature>
<dbReference type="Pfam" id="PF20146">
    <property type="entry name" value="NRF"/>
    <property type="match status" value="2"/>
</dbReference>
<sequence>MVRLKWAFVLIIISVTFLATVISAFRIRDLQKSSLESVSDSKKRQKCEDCDVNKLDLDQRLHVYKAESGKKSVEGHIKFAQETKKSRNEKTFEKNIPFPEEVEEISSIDDDESDENLIYLRQLASKWEEKQKASGVDIKLEKKANDKKKVPPISSTSDKVQEQKLKQKYAGDSATNKDKNDLLDQSTFSTKNVVSDDKKLKSLKMSVVNKDENDDDDENDNDDDANDFNNEKVDKGKSEEKHLKTDKHFKDIDFNQVQLSKENSKMRAKIDELKPKGAQKSSDKTKQSAIKTDVKDNAKNDIKSKERDHTKINTDSFSIKKKEKIVTDIHKDLPGEILGKETMHKKKLQLELKDTKTSEAMIMESTPIDVKQMPKVEASSKKVLDESKENESRENNRLRHVTEALHRRNLLKSEFEDFYAFLPTFASNFTRVQNPECRRHGQILLRQLRGTKLWALSMLDATGKIPSGILQGNGIQLGDFDQCLGSHARVQLDTGSVVKVQGKYCLAHVDLKAEHPELEIPVHLAQAKSLIKSRIDDPGHFVPRFSTLSWGVCVPAPCDPKDVEAIIRDAVKHYQYTSGVSIRVKVDPLDCHMHGKQSWWEEWLEIPTLLTLCLYVAVTLLVLVATAQDFVARRMGGSRSDVSDDSSQSQLPTDENNGNVDQLSGENLISAFSLYRTVGKLTAPATSDEISCIHGVRAIATIALLVAHKFLPVAVMPYTNRVKISEVVSSPLWSWCRAGWMYTDCFLLLSGTLTAHRISKDSDSGALRRIISRYLRLTPALLAVILFYAYVWDITSVGPMWGTLVTKNSEKCKEGWWWNVLYLQNYFGFEEMCAPQTHQLALDMQLSILGGVVVWAMQSDMPVLKAVLPTLHVWTAFSRYKTARDHRLTMLAYHGVSVSQLYRTARLSYMSVIHRSTPYLVGLSLGLALKSKTNHSKVLIAFGWLVSGVLWSLVWWAGLDSGSAQYRYNATFAAQYAALAPISSSLAIAWLIYAVHSGHCDFLQNILCSRPLALISRLSYALYLCQFIVFLTHAATVKTSREFTLMSLIDVQEISMILLTSVLLTLTFVTPMQSLPKILMSLSKSKTDVLEAEKVKKQPESPRKNEKVMELPKVRNRQTLIAHREVLEEIPEVDIEYEHQRDFHDGLEEILEEEENEEDAKDGSEHGDGEELEIIEEEQASVGVGGRRTRTLRAAMISLGVLLTIACAVQAIGLNRANITEQVLRRIIPLPDSPGSTGIKRSDILNTTAAALGLDTDALARLSARAKSVSSQAGRIADFSYITNAAIPAVGRPVLKSIEESPDYASSVVLASDLLSLTTAVGNVKEKACREQGTKFLDGLLQNKRWALKMFDASAKSPQGLLFGSSYHLGNFDECVGIDEPGGKRDAVEGEYCLATIKWSHGEEMKKVRFGRGETLRWAVCVPSSCSAKAVAGFVSDVLTHTVGNSTAVLVTERDCYTRRPMIVTNLDIGYSSFMLGIIVVLILCTLYEVYAISSGMSKTTWAVMDAEAWDRLIRQPANAFMLSNTLLVDTFLMLSAFLFCRLLLIEFDKRRGKLNVIPILVFRYIRITPAYVVVILFYMTWLPKIGEGPLWVNRMQLEQERCAENWWANILYVNNYIRTENLCMFQSWYLAVDTQLFFVAPIFIYSLWRWQRFGSAFLALATFTSLAIPSVITYKEHLDPTLLFYAKEFTDFVTNFYFREVYIKTHMKMTPYFMGLLTGYILHRIQSENYKLSRLMKTFGWITSIILGTVAVFSVSLFYQEWYEYSRIEAAAYVSLHKLAWSIANGWLLIACATGNGGILNILLTWKAFVPISRLTFCAYLVNGIVELYYVSQLRHPLHVTFFTMMANSVAHIILTFFLAIILCVIFESPIHGIEKILLRIFARPVLSDNARRDLSEESSRNTSQSKLDA</sequence>
<evidence type="ECO:0000256" key="1">
    <source>
        <dbReference type="SAM" id="MobiDB-lite"/>
    </source>
</evidence>
<evidence type="ECO:0000259" key="3">
    <source>
        <dbReference type="SMART" id="SM00703"/>
    </source>
</evidence>
<feature type="region of interest" description="Disordered" evidence="1">
    <location>
        <begin position="637"/>
        <end position="662"/>
    </location>
</feature>
<name>A0ABN8IU12_9NEOP</name>
<feature type="domain" description="Nose resistant-to-fluoxetine protein N-terminal" evidence="3">
    <location>
        <begin position="1326"/>
        <end position="1458"/>
    </location>
</feature>
<protein>
    <recommendedName>
        <fullName evidence="3">Nose resistant-to-fluoxetine protein N-terminal domain-containing protein</fullName>
    </recommendedName>
</protein>
<feature type="transmembrane region" description="Helical" evidence="2">
    <location>
        <begin position="1054"/>
        <end position="1075"/>
    </location>
</feature>
<organism evidence="4 5">
    <name type="scientific">Iphiclides podalirius</name>
    <name type="common">scarce swallowtail</name>
    <dbReference type="NCBI Taxonomy" id="110791"/>
    <lineage>
        <taxon>Eukaryota</taxon>
        <taxon>Metazoa</taxon>
        <taxon>Ecdysozoa</taxon>
        <taxon>Arthropoda</taxon>
        <taxon>Hexapoda</taxon>
        <taxon>Insecta</taxon>
        <taxon>Pterygota</taxon>
        <taxon>Neoptera</taxon>
        <taxon>Endopterygota</taxon>
        <taxon>Lepidoptera</taxon>
        <taxon>Glossata</taxon>
        <taxon>Ditrysia</taxon>
        <taxon>Papilionoidea</taxon>
        <taxon>Papilionidae</taxon>
        <taxon>Papilioninae</taxon>
        <taxon>Iphiclides</taxon>
    </lineage>
</organism>
<dbReference type="PANTHER" id="PTHR11161">
    <property type="entry name" value="O-ACYLTRANSFERASE"/>
    <property type="match status" value="1"/>
</dbReference>
<evidence type="ECO:0000313" key="4">
    <source>
        <dbReference type="EMBL" id="CAH2063670.1"/>
    </source>
</evidence>
<feature type="transmembrane region" description="Helical" evidence="2">
    <location>
        <begin position="1520"/>
        <end position="1545"/>
    </location>
</feature>
<feature type="transmembrane region" description="Helical" evidence="2">
    <location>
        <begin position="1014"/>
        <end position="1034"/>
    </location>
</feature>
<dbReference type="InterPro" id="IPR002656">
    <property type="entry name" value="Acyl_transf_3_dom"/>
</dbReference>
<feature type="region of interest" description="Disordered" evidence="1">
    <location>
        <begin position="143"/>
        <end position="181"/>
    </location>
</feature>
<feature type="transmembrane region" description="Helical" evidence="2">
    <location>
        <begin position="970"/>
        <end position="993"/>
    </location>
</feature>
<feature type="transmembrane region" description="Helical" evidence="2">
    <location>
        <begin position="1629"/>
        <end position="1649"/>
    </location>
</feature>
<feature type="compositionally biased region" description="Basic and acidic residues" evidence="1">
    <location>
        <begin position="262"/>
        <end position="292"/>
    </location>
</feature>
<feature type="region of interest" description="Disordered" evidence="1">
    <location>
        <begin position="258"/>
        <end position="292"/>
    </location>
</feature>
<dbReference type="Proteomes" id="UP000837857">
    <property type="component" value="Chromosome 3"/>
</dbReference>
<feature type="transmembrane region" description="Helical" evidence="2">
    <location>
        <begin position="606"/>
        <end position="625"/>
    </location>
</feature>
<feature type="transmembrane region" description="Helical" evidence="2">
    <location>
        <begin position="1557"/>
        <end position="1582"/>
    </location>
</feature>
<feature type="domain" description="Nose resistant-to-fluoxetine protein N-terminal" evidence="3">
    <location>
        <begin position="434"/>
        <end position="586"/>
    </location>
</feature>
<dbReference type="InterPro" id="IPR006621">
    <property type="entry name" value="Nose-resist-to-fluoxetine_N"/>
</dbReference>
<dbReference type="InterPro" id="IPR052728">
    <property type="entry name" value="O2_lipid_transport_reg"/>
</dbReference>
<feature type="transmembrane region" description="Helical" evidence="2">
    <location>
        <begin position="1656"/>
        <end position="1675"/>
    </location>
</feature>
<dbReference type="Pfam" id="PF01757">
    <property type="entry name" value="Acyl_transf_3"/>
    <property type="match status" value="2"/>
</dbReference>
<feature type="transmembrane region" description="Helical" evidence="2">
    <location>
        <begin position="1469"/>
        <end position="1491"/>
    </location>
</feature>
<dbReference type="PANTHER" id="PTHR11161:SF4">
    <property type="entry name" value="DROP DEAD"/>
    <property type="match status" value="1"/>
</dbReference>
<feature type="transmembrane region" description="Helical" evidence="2">
    <location>
        <begin position="1839"/>
        <end position="1868"/>
    </location>
</feature>
<feature type="region of interest" description="Disordered" evidence="1">
    <location>
        <begin position="207"/>
        <end position="246"/>
    </location>
</feature>
<evidence type="ECO:0000256" key="2">
    <source>
        <dbReference type="SAM" id="Phobius"/>
    </source>
</evidence>
<feature type="region of interest" description="Disordered" evidence="1">
    <location>
        <begin position="374"/>
        <end position="395"/>
    </location>
</feature>
<feature type="transmembrane region" description="Helical" evidence="2">
    <location>
        <begin position="938"/>
        <end position="958"/>
    </location>
</feature>
<feature type="compositionally biased region" description="Acidic residues" evidence="1">
    <location>
        <begin position="212"/>
        <end position="226"/>
    </location>
</feature>
<keyword evidence="2" id="KW-0812">Transmembrane</keyword>
<feature type="transmembrane region" description="Helical" evidence="2">
    <location>
        <begin position="1780"/>
        <end position="1804"/>
    </location>
</feature>
<feature type="compositionally biased region" description="Polar residues" evidence="1">
    <location>
        <begin position="651"/>
        <end position="662"/>
    </location>
</feature>
<accession>A0ABN8IU12</accession>
<reference evidence="4" key="1">
    <citation type="submission" date="2022-03" db="EMBL/GenBank/DDBJ databases">
        <authorList>
            <person name="Martin H S."/>
        </authorList>
    </citation>
    <scope>NUCLEOTIDE SEQUENCE</scope>
</reference>
<feature type="transmembrane region" description="Helical" evidence="2">
    <location>
        <begin position="1816"/>
        <end position="1833"/>
    </location>
</feature>
<keyword evidence="2" id="KW-1133">Transmembrane helix</keyword>
<gene>
    <name evidence="4" type="ORF">IPOD504_LOCUS12623</name>
</gene>
<evidence type="ECO:0000313" key="5">
    <source>
        <dbReference type="Proteomes" id="UP000837857"/>
    </source>
</evidence>
<feature type="compositionally biased region" description="Basic and acidic residues" evidence="1">
    <location>
        <begin position="229"/>
        <end position="246"/>
    </location>
</feature>
<proteinExistence type="predicted"/>
<dbReference type="EMBL" id="OW152815">
    <property type="protein sequence ID" value="CAH2063670.1"/>
    <property type="molecule type" value="Genomic_DNA"/>
</dbReference>
<feature type="transmembrane region" description="Helical" evidence="2">
    <location>
        <begin position="774"/>
        <end position="792"/>
    </location>
</feature>
<keyword evidence="5" id="KW-1185">Reference proteome</keyword>